<dbReference type="EMBL" id="KN847520">
    <property type="protein sequence ID" value="KIV96325.1"/>
    <property type="molecule type" value="Genomic_DNA"/>
</dbReference>
<dbReference type="HOGENOM" id="CLU_046729_0_0_1"/>
<dbReference type="OMA" id="TAFFWQD"/>
<dbReference type="Gene3D" id="3.40.50.300">
    <property type="entry name" value="P-loop containing nucleotide triphosphate hydrolases"/>
    <property type="match status" value="1"/>
</dbReference>
<dbReference type="GeneID" id="27318052"/>
<dbReference type="CDD" id="cd19490">
    <property type="entry name" value="XRCC2"/>
    <property type="match status" value="1"/>
</dbReference>
<dbReference type="SUPFAM" id="SSF52540">
    <property type="entry name" value="P-loop containing nucleoside triphosphate hydrolases"/>
    <property type="match status" value="1"/>
</dbReference>
<dbReference type="GO" id="GO:0000400">
    <property type="term" value="F:four-way junction DNA binding"/>
    <property type="evidence" value="ECO:0007669"/>
    <property type="project" value="TreeGrafter"/>
</dbReference>
<proteinExistence type="predicted"/>
<keyword evidence="2" id="KW-1185">Reference proteome</keyword>
<dbReference type="GO" id="GO:0042148">
    <property type="term" value="P:DNA strand invasion"/>
    <property type="evidence" value="ECO:0007669"/>
    <property type="project" value="TreeGrafter"/>
</dbReference>
<dbReference type="PANTHER" id="PTHR46644">
    <property type="entry name" value="DNA REPAIR PROTEIN XRCC2"/>
    <property type="match status" value="1"/>
</dbReference>
<dbReference type="OrthoDB" id="420422at2759"/>
<evidence type="ECO:0000313" key="1">
    <source>
        <dbReference type="EMBL" id="KIV96325.1"/>
    </source>
</evidence>
<dbReference type="STRING" id="212818.A0A0D1X3C6"/>
<dbReference type="VEuPathDB" id="FungiDB:PV10_00207"/>
<reference evidence="1 2" key="1">
    <citation type="submission" date="2015-01" db="EMBL/GenBank/DDBJ databases">
        <title>The Genome Sequence of Exophiala mesophila CBS40295.</title>
        <authorList>
            <consortium name="The Broad Institute Genomics Platform"/>
            <person name="Cuomo C."/>
            <person name="de Hoog S."/>
            <person name="Gorbushina A."/>
            <person name="Stielow B."/>
            <person name="Teixiera M."/>
            <person name="Abouelleil A."/>
            <person name="Chapman S.B."/>
            <person name="Priest M."/>
            <person name="Young S.K."/>
            <person name="Wortman J."/>
            <person name="Nusbaum C."/>
            <person name="Birren B."/>
        </authorList>
    </citation>
    <scope>NUCLEOTIDE SEQUENCE [LARGE SCALE GENOMIC DNA]</scope>
    <source>
        <strain evidence="1 2">CBS 40295</strain>
    </source>
</reference>
<sequence>MSAEQYGTRLLEEVHEESLEELLSEVRAILEPRPRGVLGIPEFDRLLETVRYPIQPSPARQPWTSSIIGSPIEGRVDDGAVLDASYNLHRTNNTVSTININDKPATIELSSQQAASGKTQLLYFLASLVILPESFHGRESAVVWFDNDGRFSAARLAQILCRHLEKTYPNLAESEVRSMSQQALSHVHVFRPQSSAQLLSTLTDLPSYLLDRTKHASIHRPLGMIVLDPATAFYWQDRFEADMAQLEASTSFQTGVPPLPNQPSKTAQVITQLKALQARFGCTVMYTTMTVHNTSTNTASKNSAAPPLSPWNTLATLTLQLRRVSVPQFAPQMSLEQCLHDADRRLEVVRRSRFSVSVAHHTVHSIRTGGDRSRDGNIAGGGDGGNLAGFVMRISKDGVFVEE</sequence>
<dbReference type="GO" id="GO:0033063">
    <property type="term" value="C:Rad51B-Rad51C-Rad51D-XRCC2 complex"/>
    <property type="evidence" value="ECO:0007669"/>
    <property type="project" value="InterPro"/>
</dbReference>
<dbReference type="GO" id="GO:0000724">
    <property type="term" value="P:double-strand break repair via homologous recombination"/>
    <property type="evidence" value="ECO:0007669"/>
    <property type="project" value="InterPro"/>
</dbReference>
<organism evidence="1 2">
    <name type="scientific">Exophiala mesophila</name>
    <name type="common">Black yeast-like fungus</name>
    <dbReference type="NCBI Taxonomy" id="212818"/>
    <lineage>
        <taxon>Eukaryota</taxon>
        <taxon>Fungi</taxon>
        <taxon>Dikarya</taxon>
        <taxon>Ascomycota</taxon>
        <taxon>Pezizomycotina</taxon>
        <taxon>Eurotiomycetes</taxon>
        <taxon>Chaetothyriomycetidae</taxon>
        <taxon>Chaetothyriales</taxon>
        <taxon>Herpotrichiellaceae</taxon>
        <taxon>Exophiala</taxon>
    </lineage>
</organism>
<name>A0A0D1X3C6_EXOME</name>
<evidence type="ECO:0000313" key="2">
    <source>
        <dbReference type="Proteomes" id="UP000054302"/>
    </source>
</evidence>
<dbReference type="InterPro" id="IPR027417">
    <property type="entry name" value="P-loop_NTPase"/>
</dbReference>
<dbReference type="PANTHER" id="PTHR46644:SF2">
    <property type="entry name" value="DNA REPAIR PROTEIN XRCC2"/>
    <property type="match status" value="1"/>
</dbReference>
<accession>A0A0D1X3C6</accession>
<dbReference type="InterPro" id="IPR030547">
    <property type="entry name" value="XRCC2"/>
</dbReference>
<dbReference type="RefSeq" id="XP_016227899.1">
    <property type="nucleotide sequence ID" value="XM_016364250.1"/>
</dbReference>
<dbReference type="Proteomes" id="UP000054302">
    <property type="component" value="Unassembled WGS sequence"/>
</dbReference>
<dbReference type="GO" id="GO:0005815">
    <property type="term" value="C:microtubule organizing center"/>
    <property type="evidence" value="ECO:0007669"/>
    <property type="project" value="TreeGrafter"/>
</dbReference>
<gene>
    <name evidence="1" type="ORF">PV10_00207</name>
</gene>
<dbReference type="GO" id="GO:0005657">
    <property type="term" value="C:replication fork"/>
    <property type="evidence" value="ECO:0007669"/>
    <property type="project" value="InterPro"/>
</dbReference>
<protein>
    <submittedName>
        <fullName evidence="1">Uncharacterized protein</fullName>
    </submittedName>
</protein>
<dbReference type="AlphaFoldDB" id="A0A0D1X3C6"/>